<keyword evidence="2" id="KW-1003">Cell membrane</keyword>
<proteinExistence type="predicted"/>
<dbReference type="GO" id="GO:0006824">
    <property type="term" value="P:cobalt ion transport"/>
    <property type="evidence" value="ECO:0007669"/>
    <property type="project" value="InterPro"/>
</dbReference>
<feature type="transmembrane region" description="Helical" evidence="6">
    <location>
        <begin position="231"/>
        <end position="247"/>
    </location>
</feature>
<dbReference type="EMBL" id="CP021255">
    <property type="protein sequence ID" value="AVD71829.1"/>
    <property type="molecule type" value="Genomic_DNA"/>
</dbReference>
<dbReference type="CDD" id="cd16914">
    <property type="entry name" value="EcfT"/>
    <property type="match status" value="1"/>
</dbReference>
<dbReference type="OrthoDB" id="4533at2"/>
<accession>A0A2L1GQ71</accession>
<evidence type="ECO:0000313" key="7">
    <source>
        <dbReference type="EMBL" id="AVD71829.1"/>
    </source>
</evidence>
<dbReference type="AlphaFoldDB" id="A0A2L1GQ71"/>
<dbReference type="KEGG" id="deo:CAY53_10420"/>
<name>A0A2L1GQ71_9BACT</name>
<feature type="transmembrane region" description="Helical" evidence="6">
    <location>
        <begin position="67"/>
        <end position="91"/>
    </location>
</feature>
<evidence type="ECO:0000256" key="6">
    <source>
        <dbReference type="SAM" id="Phobius"/>
    </source>
</evidence>
<dbReference type="GO" id="GO:0043190">
    <property type="term" value="C:ATP-binding cassette (ABC) transporter complex"/>
    <property type="evidence" value="ECO:0007669"/>
    <property type="project" value="InterPro"/>
</dbReference>
<evidence type="ECO:0000256" key="4">
    <source>
        <dbReference type="ARBA" id="ARBA00022989"/>
    </source>
</evidence>
<evidence type="ECO:0000256" key="3">
    <source>
        <dbReference type="ARBA" id="ARBA00022692"/>
    </source>
</evidence>
<dbReference type="Pfam" id="PF02361">
    <property type="entry name" value="CbiQ"/>
    <property type="match status" value="1"/>
</dbReference>
<keyword evidence="5 6" id="KW-0472">Membrane</keyword>
<feature type="transmembrane region" description="Helical" evidence="6">
    <location>
        <begin position="103"/>
        <end position="124"/>
    </location>
</feature>
<keyword evidence="4 6" id="KW-1133">Transmembrane helix</keyword>
<dbReference type="InterPro" id="IPR003339">
    <property type="entry name" value="ABC/ECF_trnsptr_transmembrane"/>
</dbReference>
<dbReference type="RefSeq" id="WP_104937060.1">
    <property type="nucleotide sequence ID" value="NZ_CP021255.1"/>
</dbReference>
<comment type="subcellular location">
    <subcellularLocation>
        <location evidence="1">Cell membrane</location>
        <topology evidence="1">Multi-pass membrane protein</topology>
    </subcellularLocation>
</comment>
<evidence type="ECO:0000313" key="8">
    <source>
        <dbReference type="Proteomes" id="UP000239867"/>
    </source>
</evidence>
<dbReference type="NCBIfam" id="TIGR02454">
    <property type="entry name" value="ECF_T_CbiQ"/>
    <property type="match status" value="1"/>
</dbReference>
<dbReference type="PANTHER" id="PTHR34857">
    <property type="entry name" value="SLL0384 PROTEIN"/>
    <property type="match status" value="1"/>
</dbReference>
<dbReference type="PANTHER" id="PTHR34857:SF2">
    <property type="entry name" value="SLL0384 PROTEIN"/>
    <property type="match status" value="1"/>
</dbReference>
<dbReference type="InterPro" id="IPR012809">
    <property type="entry name" value="ECF_CbiQ"/>
</dbReference>
<keyword evidence="8" id="KW-1185">Reference proteome</keyword>
<evidence type="ECO:0000256" key="2">
    <source>
        <dbReference type="ARBA" id="ARBA00022475"/>
    </source>
</evidence>
<reference evidence="7 8" key="1">
    <citation type="journal article" date="2018" name="MBio">
        <title>Insights into the evolution of host association through the isolation and characterization of a novel human periodontal pathobiont, Desulfobulbus oralis.</title>
        <authorList>
            <person name="Cross K.L."/>
            <person name="Chirania P."/>
            <person name="Xiong W."/>
            <person name="Beall C.J."/>
            <person name="Elkins J.G."/>
            <person name="Giannone R.J."/>
            <person name="Griffen A.L."/>
            <person name="Guss A.M."/>
            <person name="Hettich R.L."/>
            <person name="Joshi S.S."/>
            <person name="Mokrzan E.M."/>
            <person name="Martin R.K."/>
            <person name="Zhulin I.B."/>
            <person name="Leys E.J."/>
            <person name="Podar M."/>
        </authorList>
    </citation>
    <scope>NUCLEOTIDE SEQUENCE [LARGE SCALE GENOMIC DNA]</scope>
    <source>
        <strain evidence="7 8">ORNL</strain>
    </source>
</reference>
<gene>
    <name evidence="7" type="ORF">CAY53_10420</name>
</gene>
<feature type="transmembrane region" description="Helical" evidence="6">
    <location>
        <begin position="23"/>
        <end position="55"/>
    </location>
</feature>
<keyword evidence="3 6" id="KW-0812">Transmembrane</keyword>
<sequence>MQFSEPFANGHTWIHALDARLRVLVAVAFSCTLAVAARVPQAASGLAAAVLLLAASRPPIRALLHRLFVVNIFLVFLWLTVPFSMPGTLVWQYGLLTASREGLVLMALLTLKANAITCMALACIATMRIPCFGHTLCALHVPEKFVFLLLFTYRGIFLLADEWRLLHIALKIRCFVPRASLHSYCTLGNLLGLTLVKSVDRAGRIQQAMLLRGFTGRFISLAEFCWTGRDTAFLAFMGLLFALYFFFL</sequence>
<protein>
    <submittedName>
        <fullName evidence="7">Cobalt ECF transporter T component CbiQ</fullName>
    </submittedName>
</protein>
<dbReference type="InterPro" id="IPR051611">
    <property type="entry name" value="ECF_transporter_component"/>
</dbReference>
<evidence type="ECO:0000256" key="5">
    <source>
        <dbReference type="ARBA" id="ARBA00023136"/>
    </source>
</evidence>
<organism evidence="7 8">
    <name type="scientific">Desulfobulbus oralis</name>
    <dbReference type="NCBI Taxonomy" id="1986146"/>
    <lineage>
        <taxon>Bacteria</taxon>
        <taxon>Pseudomonadati</taxon>
        <taxon>Thermodesulfobacteriota</taxon>
        <taxon>Desulfobulbia</taxon>
        <taxon>Desulfobulbales</taxon>
        <taxon>Desulfobulbaceae</taxon>
        <taxon>Desulfobulbus</taxon>
    </lineage>
</organism>
<dbReference type="Proteomes" id="UP000239867">
    <property type="component" value="Chromosome"/>
</dbReference>
<evidence type="ECO:0000256" key="1">
    <source>
        <dbReference type="ARBA" id="ARBA00004651"/>
    </source>
</evidence>